<dbReference type="InterPro" id="IPR014001">
    <property type="entry name" value="Helicase_ATP-bd"/>
</dbReference>
<dbReference type="PROSITE" id="PS51194">
    <property type="entry name" value="HELICASE_CTER"/>
    <property type="match status" value="1"/>
</dbReference>
<dbReference type="Gene3D" id="3.40.1440.60">
    <property type="entry name" value="PriA, 3(prime) DNA-binding domain"/>
    <property type="match status" value="1"/>
</dbReference>
<dbReference type="STRING" id="44576.SAMN05421881_101315"/>
<dbReference type="GO" id="GO:0003677">
    <property type="term" value="F:DNA binding"/>
    <property type="evidence" value="ECO:0007669"/>
    <property type="project" value="UniProtKB-UniRule"/>
</dbReference>
<evidence type="ECO:0000256" key="12">
    <source>
        <dbReference type="HAMAP-Rule" id="MF_00983"/>
    </source>
</evidence>
<feature type="binding site" evidence="12">
    <location>
        <position position="476"/>
    </location>
    <ligand>
        <name>Zn(2+)</name>
        <dbReference type="ChEBI" id="CHEBI:29105"/>
        <label>1</label>
    </ligand>
</feature>
<dbReference type="FunFam" id="3.40.50.300:FF:000489">
    <property type="entry name" value="Primosome assembly protein PriA"/>
    <property type="match status" value="1"/>
</dbReference>
<keyword evidence="8 12" id="KW-0067">ATP-binding</keyword>
<keyword evidence="9 12" id="KW-0238">DNA-binding</keyword>
<dbReference type="AlphaFoldDB" id="A0A1H3FTN6"/>
<evidence type="ECO:0000256" key="7">
    <source>
        <dbReference type="ARBA" id="ARBA00022833"/>
    </source>
</evidence>
<dbReference type="SUPFAM" id="SSF52540">
    <property type="entry name" value="P-loop containing nucleoside triphosphate hydrolases"/>
    <property type="match status" value="2"/>
</dbReference>
<gene>
    <name evidence="12" type="primary">priA</name>
    <name evidence="15" type="ORF">SAMN05421881_101315</name>
</gene>
<comment type="function">
    <text evidence="12">Initiates the restart of stalled replication forks, which reloads the replicative helicase on sites other than the origin of replication. Recognizes and binds to abandoned replication forks and remodels them to uncover a helicase loading site. Promotes assembly of the primosome at these replication forks.</text>
</comment>
<dbReference type="GO" id="GO:0006302">
    <property type="term" value="P:double-strand break repair"/>
    <property type="evidence" value="ECO:0007669"/>
    <property type="project" value="InterPro"/>
</dbReference>
<dbReference type="OrthoDB" id="9759544at2"/>
<comment type="cofactor">
    <cofactor evidence="12">
        <name>Zn(2+)</name>
        <dbReference type="ChEBI" id="CHEBI:29105"/>
    </cofactor>
    <text evidence="12">Binds 2 zinc ions per subunit.</text>
</comment>
<keyword evidence="6 12" id="KW-0347">Helicase</keyword>
<keyword evidence="7 12" id="KW-0862">Zinc</keyword>
<protein>
    <recommendedName>
        <fullName evidence="12">Replication restart protein PriA</fullName>
    </recommendedName>
    <alternativeName>
        <fullName evidence="12">ATP-dependent DNA helicase PriA</fullName>
        <ecNumber evidence="12">5.6.2.4</ecNumber>
    </alternativeName>
    <alternativeName>
        <fullName evidence="12">DNA 3'-5' helicase PriA</fullName>
    </alternativeName>
</protein>
<evidence type="ECO:0000256" key="9">
    <source>
        <dbReference type="ARBA" id="ARBA00023125"/>
    </source>
</evidence>
<keyword evidence="4 12" id="KW-0547">Nucleotide-binding</keyword>
<sequence>MAIIRVALDVPVDCLFDYLAPDASITDIGLRVCVPFGKRRTLGIILSVCTDTSVPGNKLKQAERIYRDIPPLPPALLELFKFCNRYYHHPIGQVVMNSIPNRLRQFKLTIDQPSRAFAWVITDKGRLLDATDIPARSRAKRLLLTTLQDNGQIPPEAFKQMSAHNRKLLREFLALDWVTQMPLVPGLPTAQTEPPSPTPEQNAAIAAILADTGMFAPWLLHGITGSGKTEVYLRVTAALLKQQRQVLLLVPEINLTPQLEARFKQRFPETAVVSLHSGLNDNERLQGWLLAQQGKAGIVLGTRLAVFTPLPELGLIVVDEEQDLSFKQQDGLRYSARDLAIYRAKQAGVPIILGSATPSLESYQHALAGHYRLLRLHSRAVSGATLPVIRCIDLRLTKAPEGLTEPLLTALQTALSQQQQSLVFINRRGYAPVLLCKSCGWVAACTRCSSRLVVHLHARQLRCHYCGHQQTVPAACPECGDPDILPFGQGTQRIEAALRSHFPAARILRVDRDSIRRKHAWQSVLDAVQNQQVDILVGTQLLAKGHDFPNLSLVCILNADASLYSTDFRAEEQLFAQLMQVAGRAGRADIPGTVLIQTEFPHHPLYQALSRQNYDSHARTLLRERQLTHFPPFAYQAVLRAEAIVIDSALAFLGKAAKIATACEQFGQIQLFDPVPAPMMRLKGRERAQLLVHAHSRKHLQEFLFDWQQRLHTLAAQKKVRWHLDIDPLML</sequence>
<evidence type="ECO:0000256" key="3">
    <source>
        <dbReference type="ARBA" id="ARBA00022723"/>
    </source>
</evidence>
<comment type="similarity">
    <text evidence="12">Belongs to the helicase family. PriA subfamily.</text>
</comment>
<feature type="binding site" evidence="12">
    <location>
        <position position="448"/>
    </location>
    <ligand>
        <name>Zn(2+)</name>
        <dbReference type="ChEBI" id="CHEBI:29105"/>
        <label>2</label>
    </ligand>
</feature>
<dbReference type="NCBIfam" id="TIGR00595">
    <property type="entry name" value="priA"/>
    <property type="match status" value="1"/>
</dbReference>
<reference evidence="15 16" key="1">
    <citation type="submission" date="2016-10" db="EMBL/GenBank/DDBJ databases">
        <authorList>
            <person name="de Groot N.N."/>
        </authorList>
    </citation>
    <scope>NUCLEOTIDE SEQUENCE [LARGE SCALE GENOMIC DNA]</scope>
    <source>
        <strain evidence="15 16">Nm1</strain>
    </source>
</reference>
<evidence type="ECO:0000256" key="2">
    <source>
        <dbReference type="ARBA" id="ARBA00022705"/>
    </source>
</evidence>
<feature type="domain" description="Helicase C-terminal" evidence="14">
    <location>
        <begin position="471"/>
        <end position="628"/>
    </location>
</feature>
<keyword evidence="5 12" id="KW-0378">Hydrolase</keyword>
<proteinExistence type="inferred from homology"/>
<comment type="catalytic activity">
    <reaction evidence="12">
        <text>Couples ATP hydrolysis with the unwinding of duplex DNA by translocating in the 3'-5' direction.</text>
        <dbReference type="EC" id="5.6.2.4"/>
    </reaction>
</comment>
<evidence type="ECO:0000256" key="8">
    <source>
        <dbReference type="ARBA" id="ARBA00022840"/>
    </source>
</evidence>
<dbReference type="GO" id="GO:0043138">
    <property type="term" value="F:3'-5' DNA helicase activity"/>
    <property type="evidence" value="ECO:0007669"/>
    <property type="project" value="UniProtKB-EC"/>
</dbReference>
<evidence type="ECO:0000256" key="5">
    <source>
        <dbReference type="ARBA" id="ARBA00022801"/>
    </source>
</evidence>
<dbReference type="GO" id="GO:0006269">
    <property type="term" value="P:DNA replication, synthesis of primer"/>
    <property type="evidence" value="ECO:0007669"/>
    <property type="project" value="UniProtKB-KW"/>
</dbReference>
<organism evidence="15 16">
    <name type="scientific">Nitrosomonas halophila</name>
    <dbReference type="NCBI Taxonomy" id="44576"/>
    <lineage>
        <taxon>Bacteria</taxon>
        <taxon>Pseudomonadati</taxon>
        <taxon>Pseudomonadota</taxon>
        <taxon>Betaproteobacteria</taxon>
        <taxon>Nitrosomonadales</taxon>
        <taxon>Nitrosomonadaceae</taxon>
        <taxon>Nitrosomonas</taxon>
    </lineage>
</organism>
<dbReference type="GO" id="GO:0005524">
    <property type="term" value="F:ATP binding"/>
    <property type="evidence" value="ECO:0007669"/>
    <property type="project" value="UniProtKB-UniRule"/>
</dbReference>
<dbReference type="Pfam" id="PF00271">
    <property type="entry name" value="Helicase_C"/>
    <property type="match status" value="1"/>
</dbReference>
<evidence type="ECO:0000256" key="4">
    <source>
        <dbReference type="ARBA" id="ARBA00022741"/>
    </source>
</evidence>
<accession>A0A1H3FTN6</accession>
<feature type="binding site" evidence="12">
    <location>
        <position position="463"/>
    </location>
    <ligand>
        <name>Zn(2+)</name>
        <dbReference type="ChEBI" id="CHEBI:29105"/>
        <label>2</label>
    </ligand>
</feature>
<dbReference type="EC" id="5.6.2.4" evidence="12"/>
<keyword evidence="16" id="KW-1185">Reference proteome</keyword>
<dbReference type="GO" id="GO:1990077">
    <property type="term" value="C:primosome complex"/>
    <property type="evidence" value="ECO:0007669"/>
    <property type="project" value="UniProtKB-UniRule"/>
</dbReference>
<evidence type="ECO:0000256" key="11">
    <source>
        <dbReference type="ARBA" id="ARBA00048988"/>
    </source>
</evidence>
<dbReference type="PROSITE" id="PS51192">
    <property type="entry name" value="HELICASE_ATP_BIND_1"/>
    <property type="match status" value="1"/>
</dbReference>
<dbReference type="Gene3D" id="3.40.50.300">
    <property type="entry name" value="P-loop containing nucleotide triphosphate hydrolases"/>
    <property type="match status" value="2"/>
</dbReference>
<feature type="binding site" evidence="12">
    <location>
        <position position="479"/>
    </location>
    <ligand>
        <name>Zn(2+)</name>
        <dbReference type="ChEBI" id="CHEBI:29105"/>
        <label>1</label>
    </ligand>
</feature>
<evidence type="ECO:0000259" key="13">
    <source>
        <dbReference type="PROSITE" id="PS51192"/>
    </source>
</evidence>
<evidence type="ECO:0000256" key="1">
    <source>
        <dbReference type="ARBA" id="ARBA00022515"/>
    </source>
</evidence>
<dbReference type="InterPro" id="IPR011545">
    <property type="entry name" value="DEAD/DEAH_box_helicase_dom"/>
</dbReference>
<evidence type="ECO:0000313" key="15">
    <source>
        <dbReference type="EMBL" id="SDX94290.1"/>
    </source>
</evidence>
<evidence type="ECO:0000259" key="14">
    <source>
        <dbReference type="PROSITE" id="PS51194"/>
    </source>
</evidence>
<dbReference type="EMBL" id="FNOY01000013">
    <property type="protein sequence ID" value="SDX94290.1"/>
    <property type="molecule type" value="Genomic_DNA"/>
</dbReference>
<dbReference type="InterPro" id="IPR042115">
    <property type="entry name" value="PriA_3primeBD_sf"/>
</dbReference>
<dbReference type="Pfam" id="PF17764">
    <property type="entry name" value="PriA_3primeBD"/>
    <property type="match status" value="1"/>
</dbReference>
<dbReference type="Pfam" id="PF00270">
    <property type="entry name" value="DEAD"/>
    <property type="match status" value="1"/>
</dbReference>
<evidence type="ECO:0000313" key="16">
    <source>
        <dbReference type="Proteomes" id="UP000198640"/>
    </source>
</evidence>
<dbReference type="GO" id="GO:0006270">
    <property type="term" value="P:DNA replication initiation"/>
    <property type="evidence" value="ECO:0007669"/>
    <property type="project" value="TreeGrafter"/>
</dbReference>
<feature type="domain" description="Helicase ATP-binding" evidence="13">
    <location>
        <begin position="209"/>
        <end position="376"/>
    </location>
</feature>
<dbReference type="GO" id="GO:0008270">
    <property type="term" value="F:zinc ion binding"/>
    <property type="evidence" value="ECO:0007669"/>
    <property type="project" value="UniProtKB-UniRule"/>
</dbReference>
<dbReference type="InterPro" id="IPR005259">
    <property type="entry name" value="PriA"/>
</dbReference>
<dbReference type="Proteomes" id="UP000198640">
    <property type="component" value="Unassembled WGS sequence"/>
</dbReference>
<feature type="binding site" evidence="12">
    <location>
        <position position="439"/>
    </location>
    <ligand>
        <name>Zn(2+)</name>
        <dbReference type="ChEBI" id="CHEBI:29105"/>
        <label>1</label>
    </ligand>
</feature>
<dbReference type="NCBIfam" id="NF004067">
    <property type="entry name" value="PRK05580.1-4"/>
    <property type="match status" value="1"/>
</dbReference>
<name>A0A1H3FTN6_9PROT</name>
<dbReference type="HAMAP" id="MF_00983">
    <property type="entry name" value="PriA"/>
    <property type="match status" value="1"/>
</dbReference>
<dbReference type="CDD" id="cd17929">
    <property type="entry name" value="DEXHc_priA"/>
    <property type="match status" value="1"/>
</dbReference>
<keyword evidence="2 12" id="KW-0235">DNA replication</keyword>
<dbReference type="GO" id="GO:0016887">
    <property type="term" value="F:ATP hydrolysis activity"/>
    <property type="evidence" value="ECO:0007669"/>
    <property type="project" value="RHEA"/>
</dbReference>
<dbReference type="InterPro" id="IPR001650">
    <property type="entry name" value="Helicase_C-like"/>
</dbReference>
<keyword evidence="10 12" id="KW-0413">Isomerase</keyword>
<feature type="binding site" evidence="12">
    <location>
        <position position="466"/>
    </location>
    <ligand>
        <name>Zn(2+)</name>
        <dbReference type="ChEBI" id="CHEBI:29105"/>
        <label>2</label>
    </ligand>
</feature>
<dbReference type="GO" id="GO:0006310">
    <property type="term" value="P:DNA recombination"/>
    <property type="evidence" value="ECO:0007669"/>
    <property type="project" value="InterPro"/>
</dbReference>
<feature type="binding site" evidence="12">
    <location>
        <position position="436"/>
    </location>
    <ligand>
        <name>Zn(2+)</name>
        <dbReference type="ChEBI" id="CHEBI:29105"/>
        <label>1</label>
    </ligand>
</feature>
<dbReference type="PANTHER" id="PTHR30580">
    <property type="entry name" value="PRIMOSOMAL PROTEIN N"/>
    <property type="match status" value="1"/>
</dbReference>
<dbReference type="RefSeq" id="WP_090412685.1">
    <property type="nucleotide sequence ID" value="NZ_FNOY01000013.1"/>
</dbReference>
<dbReference type="InterPro" id="IPR041222">
    <property type="entry name" value="PriA_3primeBD"/>
</dbReference>
<evidence type="ECO:0000256" key="10">
    <source>
        <dbReference type="ARBA" id="ARBA00023235"/>
    </source>
</evidence>
<comment type="subunit">
    <text evidence="12">Component of the replication restart primosome.</text>
</comment>
<dbReference type="SMART" id="SM00487">
    <property type="entry name" value="DEXDc"/>
    <property type="match status" value="1"/>
</dbReference>
<dbReference type="InterPro" id="IPR027417">
    <property type="entry name" value="P-loop_NTPase"/>
</dbReference>
<dbReference type="InterPro" id="IPR041236">
    <property type="entry name" value="PriA_C"/>
</dbReference>
<comment type="catalytic activity">
    <reaction evidence="11 12">
        <text>ATP + H2O = ADP + phosphate + H(+)</text>
        <dbReference type="Rhea" id="RHEA:13065"/>
        <dbReference type="ChEBI" id="CHEBI:15377"/>
        <dbReference type="ChEBI" id="CHEBI:15378"/>
        <dbReference type="ChEBI" id="CHEBI:30616"/>
        <dbReference type="ChEBI" id="CHEBI:43474"/>
        <dbReference type="ChEBI" id="CHEBI:456216"/>
        <dbReference type="EC" id="5.6.2.4"/>
    </reaction>
</comment>
<dbReference type="PANTHER" id="PTHR30580:SF0">
    <property type="entry name" value="PRIMOSOMAL PROTEIN N"/>
    <property type="match status" value="1"/>
</dbReference>
<dbReference type="Pfam" id="PF18319">
    <property type="entry name" value="Zn_ribbon_PriA"/>
    <property type="match status" value="1"/>
</dbReference>
<feature type="binding site" evidence="12">
    <location>
        <position position="445"/>
    </location>
    <ligand>
        <name>Zn(2+)</name>
        <dbReference type="ChEBI" id="CHEBI:29105"/>
        <label>2</label>
    </ligand>
</feature>
<dbReference type="SMART" id="SM00490">
    <property type="entry name" value="HELICc"/>
    <property type="match status" value="1"/>
</dbReference>
<keyword evidence="3 12" id="KW-0479">Metal-binding</keyword>
<keyword evidence="1 12" id="KW-0639">Primosome</keyword>
<evidence type="ECO:0000256" key="6">
    <source>
        <dbReference type="ARBA" id="ARBA00022806"/>
    </source>
</evidence>
<dbReference type="Pfam" id="PF18074">
    <property type="entry name" value="PriA_C"/>
    <property type="match status" value="1"/>
</dbReference>
<dbReference type="InterPro" id="IPR040498">
    <property type="entry name" value="PriA_CRR"/>
</dbReference>
<dbReference type="CDD" id="cd18804">
    <property type="entry name" value="SF2_C_priA"/>
    <property type="match status" value="1"/>
</dbReference>